<evidence type="ECO:0000259" key="7">
    <source>
        <dbReference type="Pfam" id="PF02852"/>
    </source>
</evidence>
<keyword evidence="6" id="KW-0676">Redox-active center</keyword>
<feature type="domain" description="Pyridine nucleotide-disulphide oxidoreductase dimerisation" evidence="7">
    <location>
        <begin position="335"/>
        <end position="438"/>
    </location>
</feature>
<proteinExistence type="inferred from homology"/>
<comment type="similarity">
    <text evidence="2">Belongs to the class-III pyridine nucleotide-disulfide oxidoreductase family.</text>
</comment>
<dbReference type="EMBL" id="JBHSCN010000006">
    <property type="protein sequence ID" value="MFC4244943.1"/>
    <property type="molecule type" value="Genomic_DNA"/>
</dbReference>
<sequence length="467" mass="48832">MTHLIAVGGSDAGVSAALRARELDPSVDVTVVVADRYPNFSICGIPYYFSGEVRPWQSLAHRTAADLEATGMALRLDTWATDIDVAGQKLIVRRPDGASEALPYDALVVGTGALPSHAGIAGLAALGPDDGLHVIHSMGDTFALDRHLEERDPKTAIIIGAGYVGLEMAEALTARGIRVTQLQRGPEVLSTLDPELGALVHGELDAHGVDVVVNSTVTNVEKTDARLTVHGTHGGTPFSRTADLVLAVVGVRPNTELLERAGATLGAGHAVVVDEGMRTGLPHIYSAGDGTITHHRLLGLTYLPLGTTAHKQGRVAGENALGGDAKFAGSVGTQVVKVFDLVAARTGLRDHEAAASGFAPLTTAAAADDHKRYYPGAHPIDFRITGDTRTGRLLGAQLVGKLGTEVAKRVDTYATALYAGLTVEQISELDLSYTPPLGSPWDAVQAATQAWSLAVRDAEVGVRAHRG</sequence>
<dbReference type="InterPro" id="IPR036188">
    <property type="entry name" value="FAD/NAD-bd_sf"/>
</dbReference>
<evidence type="ECO:0000256" key="5">
    <source>
        <dbReference type="ARBA" id="ARBA00023002"/>
    </source>
</evidence>
<dbReference type="InterPro" id="IPR016156">
    <property type="entry name" value="FAD/NAD-linked_Rdtase_dimer_sf"/>
</dbReference>
<dbReference type="SUPFAM" id="SSF55424">
    <property type="entry name" value="FAD/NAD-linked reductases, dimerisation (C-terminal) domain"/>
    <property type="match status" value="1"/>
</dbReference>
<evidence type="ECO:0000313" key="10">
    <source>
        <dbReference type="Proteomes" id="UP001595900"/>
    </source>
</evidence>
<dbReference type="PRINTS" id="PR00411">
    <property type="entry name" value="PNDRDTASEI"/>
</dbReference>
<dbReference type="Pfam" id="PF07992">
    <property type="entry name" value="Pyr_redox_2"/>
    <property type="match status" value="1"/>
</dbReference>
<keyword evidence="10" id="KW-1185">Reference proteome</keyword>
<dbReference type="Gene3D" id="3.50.50.60">
    <property type="entry name" value="FAD/NAD(P)-binding domain"/>
    <property type="match status" value="2"/>
</dbReference>
<protein>
    <submittedName>
        <fullName evidence="9">FAD-dependent oxidoreductase</fullName>
    </submittedName>
</protein>
<evidence type="ECO:0000259" key="8">
    <source>
        <dbReference type="Pfam" id="PF07992"/>
    </source>
</evidence>
<reference evidence="10" key="1">
    <citation type="journal article" date="2019" name="Int. J. Syst. Evol. Microbiol.">
        <title>The Global Catalogue of Microorganisms (GCM) 10K type strain sequencing project: providing services to taxonomists for standard genome sequencing and annotation.</title>
        <authorList>
            <consortium name="The Broad Institute Genomics Platform"/>
            <consortium name="The Broad Institute Genome Sequencing Center for Infectious Disease"/>
            <person name="Wu L."/>
            <person name="Ma J."/>
        </authorList>
    </citation>
    <scope>NUCLEOTIDE SEQUENCE [LARGE SCALE GENOMIC DNA]</scope>
    <source>
        <strain evidence="10">CGMCC 1.10363</strain>
    </source>
</reference>
<keyword evidence="4" id="KW-0274">FAD</keyword>
<dbReference type="PANTHER" id="PTHR43429">
    <property type="entry name" value="PYRIDINE NUCLEOTIDE-DISULFIDE OXIDOREDUCTASE DOMAIN-CONTAINING"/>
    <property type="match status" value="1"/>
</dbReference>
<evidence type="ECO:0000256" key="1">
    <source>
        <dbReference type="ARBA" id="ARBA00001974"/>
    </source>
</evidence>
<comment type="cofactor">
    <cofactor evidence="1">
        <name>FAD</name>
        <dbReference type="ChEBI" id="CHEBI:57692"/>
    </cofactor>
</comment>
<dbReference type="Pfam" id="PF02852">
    <property type="entry name" value="Pyr_redox_dim"/>
    <property type="match status" value="1"/>
</dbReference>
<gene>
    <name evidence="9" type="ORF">ACFOYW_16330</name>
</gene>
<dbReference type="InterPro" id="IPR023753">
    <property type="entry name" value="FAD/NAD-binding_dom"/>
</dbReference>
<dbReference type="InterPro" id="IPR050260">
    <property type="entry name" value="FAD-bd_OxRdtase"/>
</dbReference>
<dbReference type="PANTHER" id="PTHR43429:SF1">
    <property type="entry name" value="NAD(P)H SULFUR OXIDOREDUCTASE (COA-DEPENDENT)"/>
    <property type="match status" value="1"/>
</dbReference>
<organism evidence="9 10">
    <name type="scientific">Gryllotalpicola reticulitermitis</name>
    <dbReference type="NCBI Taxonomy" id="1184153"/>
    <lineage>
        <taxon>Bacteria</taxon>
        <taxon>Bacillati</taxon>
        <taxon>Actinomycetota</taxon>
        <taxon>Actinomycetes</taxon>
        <taxon>Micrococcales</taxon>
        <taxon>Microbacteriaceae</taxon>
        <taxon>Gryllotalpicola</taxon>
    </lineage>
</organism>
<dbReference type="RefSeq" id="WP_390231326.1">
    <property type="nucleotide sequence ID" value="NZ_JBHSCN010000006.1"/>
</dbReference>
<keyword evidence="3" id="KW-0285">Flavoprotein</keyword>
<keyword evidence="5" id="KW-0560">Oxidoreductase</keyword>
<dbReference type="InterPro" id="IPR004099">
    <property type="entry name" value="Pyr_nucl-diS_OxRdtase_dimer"/>
</dbReference>
<evidence type="ECO:0000313" key="9">
    <source>
        <dbReference type="EMBL" id="MFC4244943.1"/>
    </source>
</evidence>
<dbReference type="Proteomes" id="UP001595900">
    <property type="component" value="Unassembled WGS sequence"/>
</dbReference>
<evidence type="ECO:0000256" key="6">
    <source>
        <dbReference type="ARBA" id="ARBA00023284"/>
    </source>
</evidence>
<dbReference type="SUPFAM" id="SSF51905">
    <property type="entry name" value="FAD/NAD(P)-binding domain"/>
    <property type="match status" value="2"/>
</dbReference>
<accession>A0ABV8QC75</accession>
<evidence type="ECO:0000256" key="4">
    <source>
        <dbReference type="ARBA" id="ARBA00022827"/>
    </source>
</evidence>
<name>A0ABV8QC75_9MICO</name>
<feature type="domain" description="FAD/NAD(P)-binding" evidence="8">
    <location>
        <begin position="4"/>
        <end position="313"/>
    </location>
</feature>
<comment type="caution">
    <text evidence="9">The sequence shown here is derived from an EMBL/GenBank/DDBJ whole genome shotgun (WGS) entry which is preliminary data.</text>
</comment>
<evidence type="ECO:0000256" key="2">
    <source>
        <dbReference type="ARBA" id="ARBA00009130"/>
    </source>
</evidence>
<dbReference type="PRINTS" id="PR00368">
    <property type="entry name" value="FADPNR"/>
</dbReference>
<evidence type="ECO:0000256" key="3">
    <source>
        <dbReference type="ARBA" id="ARBA00022630"/>
    </source>
</evidence>